<feature type="domain" description="Plastocyanin-like" evidence="12">
    <location>
        <begin position="62"/>
        <end position="175"/>
    </location>
</feature>
<keyword evidence="10" id="KW-0732">Signal</keyword>
<dbReference type="InterPro" id="IPR008972">
    <property type="entry name" value="Cupredoxin"/>
</dbReference>
<dbReference type="InterPro" id="IPR011707">
    <property type="entry name" value="Cu-oxidase-like_N"/>
</dbReference>
<name>A0ABV8VBS1_9NOCA</name>
<dbReference type="PANTHER" id="PTHR48267:SF1">
    <property type="entry name" value="BILIRUBIN OXIDASE"/>
    <property type="match status" value="1"/>
</dbReference>
<evidence type="ECO:0000256" key="3">
    <source>
        <dbReference type="ARBA" id="ARBA00022723"/>
    </source>
</evidence>
<keyword evidence="3" id="KW-0479">Metal-binding</keyword>
<dbReference type="PROSITE" id="PS00080">
    <property type="entry name" value="MULTICOPPER_OXIDASE2"/>
    <property type="match status" value="1"/>
</dbReference>
<evidence type="ECO:0000256" key="6">
    <source>
        <dbReference type="ARBA" id="ARBA00041027"/>
    </source>
</evidence>
<evidence type="ECO:0000259" key="12">
    <source>
        <dbReference type="Pfam" id="PF07732"/>
    </source>
</evidence>
<comment type="caution">
    <text evidence="13">The sequence shown here is derived from an EMBL/GenBank/DDBJ whole genome shotgun (WGS) entry which is preliminary data.</text>
</comment>
<proteinExistence type="inferred from homology"/>
<evidence type="ECO:0000313" key="14">
    <source>
        <dbReference type="Proteomes" id="UP001595844"/>
    </source>
</evidence>
<gene>
    <name evidence="13" type="ORF">ACFO5K_01265</name>
</gene>
<accession>A0ABV8VBS1</accession>
<feature type="chain" id="PRO_5047146027" description="Multicopper oxidase CueO" evidence="10">
    <location>
        <begin position="20"/>
        <end position="496"/>
    </location>
</feature>
<dbReference type="Proteomes" id="UP001595844">
    <property type="component" value="Unassembled WGS sequence"/>
</dbReference>
<evidence type="ECO:0000256" key="5">
    <source>
        <dbReference type="ARBA" id="ARBA00038978"/>
    </source>
</evidence>
<comment type="subunit">
    <text evidence="2">Monomer.</text>
</comment>
<dbReference type="PROSITE" id="PS51318">
    <property type="entry name" value="TAT"/>
    <property type="match status" value="1"/>
</dbReference>
<dbReference type="InterPro" id="IPR002355">
    <property type="entry name" value="Cu_oxidase_Cu_BS"/>
</dbReference>
<evidence type="ECO:0000256" key="9">
    <source>
        <dbReference type="ARBA" id="ARBA00048092"/>
    </source>
</evidence>
<dbReference type="SUPFAM" id="SSF49503">
    <property type="entry name" value="Cupredoxins"/>
    <property type="match status" value="3"/>
</dbReference>
<dbReference type="Pfam" id="PF07731">
    <property type="entry name" value="Cu-oxidase_2"/>
    <property type="match status" value="1"/>
</dbReference>
<organism evidence="13 14">
    <name type="scientific">Nocardia halotolerans</name>
    <dbReference type="NCBI Taxonomy" id="1755878"/>
    <lineage>
        <taxon>Bacteria</taxon>
        <taxon>Bacillati</taxon>
        <taxon>Actinomycetota</taxon>
        <taxon>Actinomycetes</taxon>
        <taxon>Mycobacteriales</taxon>
        <taxon>Nocardiaceae</taxon>
        <taxon>Nocardia</taxon>
    </lineage>
</organism>
<dbReference type="Gene3D" id="2.60.40.420">
    <property type="entry name" value="Cupredoxins - blue copper proteins"/>
    <property type="match status" value="3"/>
</dbReference>
<evidence type="ECO:0000256" key="2">
    <source>
        <dbReference type="ARBA" id="ARBA00011245"/>
    </source>
</evidence>
<dbReference type="InterPro" id="IPR045087">
    <property type="entry name" value="Cu-oxidase_fam"/>
</dbReference>
<dbReference type="InterPro" id="IPR011706">
    <property type="entry name" value="Cu-oxidase_C"/>
</dbReference>
<dbReference type="RefSeq" id="WP_378555238.1">
    <property type="nucleotide sequence ID" value="NZ_JBHSDL010000002.1"/>
</dbReference>
<reference evidence="14" key="1">
    <citation type="journal article" date="2019" name="Int. J. Syst. Evol. Microbiol.">
        <title>The Global Catalogue of Microorganisms (GCM) 10K type strain sequencing project: providing services to taxonomists for standard genome sequencing and annotation.</title>
        <authorList>
            <consortium name="The Broad Institute Genomics Platform"/>
            <consortium name="The Broad Institute Genome Sequencing Center for Infectious Disease"/>
            <person name="Wu L."/>
            <person name="Ma J."/>
        </authorList>
    </citation>
    <scope>NUCLEOTIDE SEQUENCE [LARGE SCALE GENOMIC DNA]</scope>
    <source>
        <strain evidence="14">IBRC-M 10490</strain>
    </source>
</reference>
<dbReference type="EMBL" id="JBHSDL010000002">
    <property type="protein sequence ID" value="MFC4372713.1"/>
    <property type="molecule type" value="Genomic_DNA"/>
</dbReference>
<keyword evidence="4" id="KW-0560">Oxidoreductase</keyword>
<feature type="domain" description="Plastocyanin-like" evidence="11">
    <location>
        <begin position="364"/>
        <end position="477"/>
    </location>
</feature>
<evidence type="ECO:0000256" key="1">
    <source>
        <dbReference type="ARBA" id="ARBA00010609"/>
    </source>
</evidence>
<keyword evidence="14" id="KW-1185">Reference proteome</keyword>
<comment type="similarity">
    <text evidence="1">Belongs to the multicopper oxidase family.</text>
</comment>
<dbReference type="CDD" id="cd04232">
    <property type="entry name" value="CuRO_1_CueO_FtsP"/>
    <property type="match status" value="1"/>
</dbReference>
<dbReference type="PANTHER" id="PTHR48267">
    <property type="entry name" value="CUPREDOXIN SUPERFAMILY PROTEIN"/>
    <property type="match status" value="1"/>
</dbReference>
<dbReference type="CDD" id="cd13867">
    <property type="entry name" value="CuRO_2_CueO_FtsP"/>
    <property type="match status" value="1"/>
</dbReference>
<evidence type="ECO:0000256" key="4">
    <source>
        <dbReference type="ARBA" id="ARBA00023002"/>
    </source>
</evidence>
<dbReference type="Pfam" id="PF07732">
    <property type="entry name" value="Cu-oxidase_3"/>
    <property type="match status" value="1"/>
</dbReference>
<evidence type="ECO:0000256" key="8">
    <source>
        <dbReference type="ARBA" id="ARBA00043090"/>
    </source>
</evidence>
<feature type="signal peptide" evidence="10">
    <location>
        <begin position="1"/>
        <end position="19"/>
    </location>
</feature>
<evidence type="ECO:0000256" key="10">
    <source>
        <dbReference type="SAM" id="SignalP"/>
    </source>
</evidence>
<sequence length="496" mass="53934">MVTRRGFLTGLALTPVVYAAGCSVRTSSAPAAVAGTRALPIPPLAPSTLGADGVRRFALRAQTGNTEMLRGSSTPTWGYSGSVLGPTVRARRGEQVEFTVTNGLPEATSVHWHGMHLPAKFDGGPHQMIAPGATWTPRWTVQQQAATLWYHPHPHGATEKHVQRGLSGFFLIDDEDADALALPKDYGVDDIPLVIQDRRFTAEGSIDESDPTDIGLLGDTIVTNGIAGAHLTVTTERVRLRILNGSSGRLYNLALADGRTFHLVGTDGGLLPKPVALEQLQLSPGERAELVVAMSPGELLKLRSLPITDRDGIDRPTEFGFDDTFDILDLRAADTLRPAAALPATLVPMTALTAASTPATRSFDLQWFMINNQRMDMNRIDLTVPVDTTEVWSVRNKDNWPHNFHVHDVQFQVLTVDGKPPPPALSGWKDTVYTSSGTTYTLAMRFADHTDPTYPYMYHCHLLHHEDQGMMGQFLVLAPGQRPAPMAMDTGSTHHG</sequence>
<dbReference type="CDD" id="cd13890">
    <property type="entry name" value="CuRO_3_CueO_FtsP"/>
    <property type="match status" value="1"/>
</dbReference>
<dbReference type="InterPro" id="IPR006311">
    <property type="entry name" value="TAT_signal"/>
</dbReference>
<comment type="catalytic activity">
    <reaction evidence="9">
        <text>4 Cu(+) + O2 + 4 H(+) = 4 Cu(2+) + 2 H2O</text>
        <dbReference type="Rhea" id="RHEA:30083"/>
        <dbReference type="ChEBI" id="CHEBI:15377"/>
        <dbReference type="ChEBI" id="CHEBI:15378"/>
        <dbReference type="ChEBI" id="CHEBI:15379"/>
        <dbReference type="ChEBI" id="CHEBI:29036"/>
        <dbReference type="ChEBI" id="CHEBI:49552"/>
        <dbReference type="EC" id="1.16.3.4"/>
    </reaction>
    <physiologicalReaction direction="left-to-right" evidence="9">
        <dbReference type="Rhea" id="RHEA:30084"/>
    </physiologicalReaction>
</comment>
<protein>
    <recommendedName>
        <fullName evidence="6">Multicopper oxidase CueO</fullName>
        <ecNumber evidence="5">1.16.3.4</ecNumber>
    </recommendedName>
    <alternativeName>
        <fullName evidence="7">Copper efflux oxidase</fullName>
    </alternativeName>
    <alternativeName>
        <fullName evidence="8">Cuprous oxidase</fullName>
    </alternativeName>
</protein>
<evidence type="ECO:0000256" key="7">
    <source>
        <dbReference type="ARBA" id="ARBA00042896"/>
    </source>
</evidence>
<dbReference type="EC" id="1.16.3.4" evidence="5"/>
<evidence type="ECO:0000313" key="13">
    <source>
        <dbReference type="EMBL" id="MFC4372713.1"/>
    </source>
</evidence>
<evidence type="ECO:0000259" key="11">
    <source>
        <dbReference type="Pfam" id="PF07731"/>
    </source>
</evidence>